<evidence type="ECO:0000313" key="13">
    <source>
        <dbReference type="EMBL" id="CAB3370191.1"/>
    </source>
</evidence>
<keyword evidence="6 12" id="KW-1133">Transmembrane helix</keyword>
<comment type="similarity">
    <text evidence="2">Belongs to the TMEM231 family.</text>
</comment>
<dbReference type="Pfam" id="PF10149">
    <property type="entry name" value="TM231"/>
    <property type="match status" value="1"/>
</dbReference>
<evidence type="ECO:0000256" key="6">
    <source>
        <dbReference type="ARBA" id="ARBA00022989"/>
    </source>
</evidence>
<dbReference type="GO" id="GO:0035869">
    <property type="term" value="C:ciliary transition zone"/>
    <property type="evidence" value="ECO:0007669"/>
    <property type="project" value="TreeGrafter"/>
</dbReference>
<comment type="function">
    <text evidence="11">Transmembrane component of the tectonic-like complex, a complex localized at the transition zone of primary cilia and acting as a barrier that prevents diffusion of transmembrane proteins between the cilia and plasma membranes. Required for ciliogenesis and sonic hedgehog/SHH signaling.</text>
</comment>
<evidence type="ECO:0000256" key="10">
    <source>
        <dbReference type="ARBA" id="ARBA00023273"/>
    </source>
</evidence>
<reference evidence="13 14" key="1">
    <citation type="submission" date="2020-04" db="EMBL/GenBank/DDBJ databases">
        <authorList>
            <person name="Alioto T."/>
            <person name="Alioto T."/>
            <person name="Gomez Garrido J."/>
        </authorList>
    </citation>
    <scope>NUCLEOTIDE SEQUENCE [LARGE SCALE GENOMIC DNA]</scope>
</reference>
<dbReference type="GO" id="GO:0032880">
    <property type="term" value="P:regulation of protein localization"/>
    <property type="evidence" value="ECO:0007669"/>
    <property type="project" value="TreeGrafter"/>
</dbReference>
<dbReference type="EMBL" id="CADEPI010000050">
    <property type="protein sequence ID" value="CAB3370191.1"/>
    <property type="molecule type" value="Genomic_DNA"/>
</dbReference>
<protein>
    <recommendedName>
        <fullName evidence="3">Transmembrane protein 231</fullName>
    </recommendedName>
</protein>
<keyword evidence="5 12" id="KW-0812">Transmembrane</keyword>
<keyword evidence="7" id="KW-0969">Cilium</keyword>
<evidence type="ECO:0000256" key="7">
    <source>
        <dbReference type="ARBA" id="ARBA00023069"/>
    </source>
</evidence>
<comment type="subcellular location">
    <subcellularLocation>
        <location evidence="1">Cell projection</location>
        <location evidence="1">Cilium membrane</location>
        <topology evidence="1">Multi-pass membrane protein</topology>
    </subcellularLocation>
</comment>
<sequence>MLHSFEIFSFPVLHRYRASVFSKAALLNAVIAFFTYAVPLLLAYRSYGFWLKTDSFMEQPTVHFKHQYIFIGDVIGSQQGPIFCSTYNHISTQFADQKNRCPIIKAKETDSNHDGKNDEVYFELNTLLDNEEDIHGVTLILLFDYRLQALCNVNLEGLAVIQYNHPLPGGELKVVADLNLLQRTPFGKRFGPNEQLEDILAVDKEESFDIGKLLESYAKRNASIQLRRPFYTWTAGRASLQNFKLNVKLLIIPQKIEYVPGFWQVMKWAWLQYLSLLLVVRWMANNLRFYIFTNHLVPVVKMPLPWTKQQF</sequence>
<keyword evidence="9" id="KW-0325">Glycoprotein</keyword>
<keyword evidence="14" id="KW-1185">Reference proteome</keyword>
<evidence type="ECO:0000256" key="11">
    <source>
        <dbReference type="ARBA" id="ARBA00024803"/>
    </source>
</evidence>
<dbReference type="GO" id="GO:0060271">
    <property type="term" value="P:cilium assembly"/>
    <property type="evidence" value="ECO:0007669"/>
    <property type="project" value="TreeGrafter"/>
</dbReference>
<evidence type="ECO:0000313" key="14">
    <source>
        <dbReference type="Proteomes" id="UP000494165"/>
    </source>
</evidence>
<keyword evidence="10" id="KW-0966">Cell projection</keyword>
<dbReference type="PANTHER" id="PTHR14605">
    <property type="entry name" value="CHST5 PROTEIN"/>
    <property type="match status" value="1"/>
</dbReference>
<evidence type="ECO:0000256" key="8">
    <source>
        <dbReference type="ARBA" id="ARBA00023136"/>
    </source>
</evidence>
<name>A0A8S1CMU2_9INSE</name>
<keyword evidence="4" id="KW-1003">Cell membrane</keyword>
<feature type="transmembrane region" description="Helical" evidence="12">
    <location>
        <begin position="20"/>
        <end position="44"/>
    </location>
</feature>
<organism evidence="13 14">
    <name type="scientific">Cloeon dipterum</name>
    <dbReference type="NCBI Taxonomy" id="197152"/>
    <lineage>
        <taxon>Eukaryota</taxon>
        <taxon>Metazoa</taxon>
        <taxon>Ecdysozoa</taxon>
        <taxon>Arthropoda</taxon>
        <taxon>Hexapoda</taxon>
        <taxon>Insecta</taxon>
        <taxon>Pterygota</taxon>
        <taxon>Palaeoptera</taxon>
        <taxon>Ephemeroptera</taxon>
        <taxon>Pisciforma</taxon>
        <taxon>Baetidae</taxon>
        <taxon>Cloeon</taxon>
    </lineage>
</organism>
<accession>A0A8S1CMU2</accession>
<dbReference type="PANTHER" id="PTHR14605:SF1">
    <property type="entry name" value="TRANSMEMBRANE PROTEIN 231"/>
    <property type="match status" value="1"/>
</dbReference>
<comment type="caution">
    <text evidence="13">The sequence shown here is derived from an EMBL/GenBank/DDBJ whole genome shotgun (WGS) entry which is preliminary data.</text>
</comment>
<dbReference type="OrthoDB" id="426438at2759"/>
<evidence type="ECO:0000256" key="4">
    <source>
        <dbReference type="ARBA" id="ARBA00022475"/>
    </source>
</evidence>
<proteinExistence type="inferred from homology"/>
<dbReference type="GO" id="GO:0060170">
    <property type="term" value="C:ciliary membrane"/>
    <property type="evidence" value="ECO:0007669"/>
    <property type="project" value="UniProtKB-SubCell"/>
</dbReference>
<dbReference type="AlphaFoldDB" id="A0A8S1CMU2"/>
<dbReference type="Proteomes" id="UP000494165">
    <property type="component" value="Unassembled WGS sequence"/>
</dbReference>
<keyword evidence="8 12" id="KW-0472">Membrane</keyword>
<evidence type="ECO:0000256" key="1">
    <source>
        <dbReference type="ARBA" id="ARBA00004272"/>
    </source>
</evidence>
<evidence type="ECO:0000256" key="5">
    <source>
        <dbReference type="ARBA" id="ARBA00022692"/>
    </source>
</evidence>
<dbReference type="InterPro" id="IPR019306">
    <property type="entry name" value="TMEM231"/>
</dbReference>
<evidence type="ECO:0000256" key="9">
    <source>
        <dbReference type="ARBA" id="ARBA00023180"/>
    </source>
</evidence>
<evidence type="ECO:0000256" key="12">
    <source>
        <dbReference type="SAM" id="Phobius"/>
    </source>
</evidence>
<evidence type="ECO:0000256" key="3">
    <source>
        <dbReference type="ARBA" id="ARBA00015087"/>
    </source>
</evidence>
<gene>
    <name evidence="13" type="ORF">CLODIP_2_CD12129</name>
</gene>
<evidence type="ECO:0000256" key="2">
    <source>
        <dbReference type="ARBA" id="ARBA00009082"/>
    </source>
</evidence>